<feature type="compositionally biased region" description="Basic and acidic residues" evidence="1">
    <location>
        <begin position="189"/>
        <end position="205"/>
    </location>
</feature>
<feature type="compositionally biased region" description="Basic residues" evidence="1">
    <location>
        <begin position="217"/>
        <end position="241"/>
    </location>
</feature>
<gene>
    <name evidence="2" type="ORF">AVDCRST_MAG85-1441</name>
</gene>
<evidence type="ECO:0000313" key="2">
    <source>
        <dbReference type="EMBL" id="CAA9495377.1"/>
    </source>
</evidence>
<reference evidence="2" key="1">
    <citation type="submission" date="2020-02" db="EMBL/GenBank/DDBJ databases">
        <authorList>
            <person name="Meier V. D."/>
        </authorList>
    </citation>
    <scope>NUCLEOTIDE SEQUENCE</scope>
    <source>
        <strain evidence="2">AVDCRST_MAG85</strain>
    </source>
</reference>
<organism evidence="2">
    <name type="scientific">uncultured Solirubrobacteraceae bacterium</name>
    <dbReference type="NCBI Taxonomy" id="1162706"/>
    <lineage>
        <taxon>Bacteria</taxon>
        <taxon>Bacillati</taxon>
        <taxon>Actinomycetota</taxon>
        <taxon>Thermoleophilia</taxon>
        <taxon>Solirubrobacterales</taxon>
        <taxon>Solirubrobacteraceae</taxon>
        <taxon>environmental samples</taxon>
    </lineage>
</organism>
<feature type="non-terminal residue" evidence="2">
    <location>
        <position position="1"/>
    </location>
</feature>
<feature type="region of interest" description="Disordered" evidence="1">
    <location>
        <begin position="1"/>
        <end position="381"/>
    </location>
</feature>
<feature type="compositionally biased region" description="Basic and acidic residues" evidence="1">
    <location>
        <begin position="405"/>
        <end position="417"/>
    </location>
</feature>
<accession>A0A6J4SC29</accession>
<feature type="non-terminal residue" evidence="2">
    <location>
        <position position="440"/>
    </location>
</feature>
<name>A0A6J4SC29_9ACTN</name>
<evidence type="ECO:0000256" key="1">
    <source>
        <dbReference type="SAM" id="MobiDB-lite"/>
    </source>
</evidence>
<feature type="compositionally biased region" description="Basic and acidic residues" evidence="1">
    <location>
        <begin position="337"/>
        <end position="346"/>
    </location>
</feature>
<proteinExistence type="predicted"/>
<feature type="compositionally biased region" description="Basic and acidic residues" evidence="1">
    <location>
        <begin position="245"/>
        <end position="256"/>
    </location>
</feature>
<dbReference type="EMBL" id="CADCVT010000158">
    <property type="protein sequence ID" value="CAA9495377.1"/>
    <property type="molecule type" value="Genomic_DNA"/>
</dbReference>
<dbReference type="AlphaFoldDB" id="A0A6J4SC29"/>
<protein>
    <submittedName>
        <fullName evidence="2">Uncharacterized protein</fullName>
    </submittedName>
</protein>
<feature type="compositionally biased region" description="Basic and acidic residues" evidence="1">
    <location>
        <begin position="106"/>
        <end position="116"/>
    </location>
</feature>
<feature type="compositionally biased region" description="Basic residues" evidence="1">
    <location>
        <begin position="317"/>
        <end position="329"/>
    </location>
</feature>
<feature type="compositionally biased region" description="Basic and acidic residues" evidence="1">
    <location>
        <begin position="302"/>
        <end position="316"/>
    </location>
</feature>
<sequence>EEGRQGPLARLRRPDRAVRHLDRRRRLHPVAAAPAVPAHRRGAQAHQGGVLHRAGRDAGPGADRARLRREDRRRRQGHAQGGSGDHRARHRPQVQEPRARGRHRAPAAEDRAEGHVRRARPRRSSGQGGQGGLRHPGAQHAARRQPGRVPVGARRRHSGVPQAADRGSGEGPQGPRRRPQRCLQGVRADASRPRPRDVEGRRAAREPAAADPQPQRPQRRARQQGRRPRPARRLRVARLPRLRLGGHEHHPGDRRAPRGAAADDADADEGRDVRRGAAPVARPADPRRPQARRRQPGAQAVRRGDRPDHPRRDPPVRARRTAARQRAARARPPAGRLDARSDDGVHRARQVLQPPELQRERQGGPREGRPQRGLPVLAGVAQPQRRRAVLLVEQHRRPATGRAPGDVRDGQADDRAGARARVPPGPHARPVQRAHLPGGV</sequence>
<feature type="region of interest" description="Disordered" evidence="1">
    <location>
        <begin position="393"/>
        <end position="440"/>
    </location>
</feature>
<feature type="compositionally biased region" description="Basic and acidic residues" evidence="1">
    <location>
        <begin position="357"/>
        <end position="370"/>
    </location>
</feature>